<accession>A0ABY8FC55</accession>
<name>A0ABY8FC55_9GAMM</name>
<sequence length="69" mass="8002">MSDHIHYVGDGRGRRKVYVDGRLVERAIYADVRRGIVDHFPTPLKIHKRGKRVISRRLHGQVTVESLVE</sequence>
<reference evidence="1 2" key="1">
    <citation type="submission" date="2019-01" db="EMBL/GenBank/DDBJ databases">
        <title>Genome sequence of Salinicola endophyticus REST5.</title>
        <authorList>
            <person name="Nascimento F.X."/>
        </authorList>
    </citation>
    <scope>NUCLEOTIDE SEQUENCE [LARGE SCALE GENOMIC DNA]</scope>
    <source>
        <strain evidence="1 2">REST5</strain>
    </source>
</reference>
<evidence type="ECO:0000313" key="2">
    <source>
        <dbReference type="Proteomes" id="UP001321526"/>
    </source>
</evidence>
<keyword evidence="2" id="KW-1185">Reference proteome</keyword>
<gene>
    <name evidence="1" type="ORF">EVC62_02160</name>
</gene>
<organism evidence="1 2">
    <name type="scientific">Salinicola endophyticus</name>
    <dbReference type="NCBI Taxonomy" id="1949083"/>
    <lineage>
        <taxon>Bacteria</taxon>
        <taxon>Pseudomonadati</taxon>
        <taxon>Pseudomonadota</taxon>
        <taxon>Gammaproteobacteria</taxon>
        <taxon>Oceanospirillales</taxon>
        <taxon>Halomonadaceae</taxon>
        <taxon>Salinicola</taxon>
    </lineage>
</organism>
<protein>
    <submittedName>
        <fullName evidence="1">Uncharacterized protein</fullName>
    </submittedName>
</protein>
<proteinExistence type="predicted"/>
<evidence type="ECO:0000313" key="1">
    <source>
        <dbReference type="EMBL" id="WFF40398.1"/>
    </source>
</evidence>
<dbReference type="Proteomes" id="UP001321526">
    <property type="component" value="Chromosome"/>
</dbReference>
<dbReference type="EMBL" id="CP035631">
    <property type="protein sequence ID" value="WFF40398.1"/>
    <property type="molecule type" value="Genomic_DNA"/>
</dbReference>